<comment type="caution">
    <text evidence="6">The sequence shown here is derived from an EMBL/GenBank/DDBJ whole genome shotgun (WGS) entry which is preliminary data.</text>
</comment>
<keyword evidence="3" id="KW-0804">Transcription</keyword>
<accession>A0AAW9QB08</accession>
<dbReference type="InterPro" id="IPR036388">
    <property type="entry name" value="WH-like_DNA-bd_sf"/>
</dbReference>
<organism evidence="6 7">
    <name type="scientific">Aquincola agrisoli</name>
    <dbReference type="NCBI Taxonomy" id="3119538"/>
    <lineage>
        <taxon>Bacteria</taxon>
        <taxon>Pseudomonadati</taxon>
        <taxon>Pseudomonadota</taxon>
        <taxon>Betaproteobacteria</taxon>
        <taxon>Burkholderiales</taxon>
        <taxon>Sphaerotilaceae</taxon>
        <taxon>Aquincola</taxon>
    </lineage>
</organism>
<dbReference type="Proteomes" id="UP001336250">
    <property type="component" value="Unassembled WGS sequence"/>
</dbReference>
<feature type="compositionally biased region" description="Acidic residues" evidence="4">
    <location>
        <begin position="824"/>
        <end position="833"/>
    </location>
</feature>
<proteinExistence type="predicted"/>
<evidence type="ECO:0000313" key="7">
    <source>
        <dbReference type="Proteomes" id="UP001336250"/>
    </source>
</evidence>
<dbReference type="Pfam" id="PF25873">
    <property type="entry name" value="WHD_MalT"/>
    <property type="match status" value="1"/>
</dbReference>
<protein>
    <submittedName>
        <fullName evidence="6">LuxR C-terminal-related transcriptional regulator</fullName>
    </submittedName>
</protein>
<gene>
    <name evidence="6" type="ORF">V4F39_20270</name>
</gene>
<keyword evidence="1" id="KW-0805">Transcription regulation</keyword>
<dbReference type="PANTHER" id="PTHR44688:SF16">
    <property type="entry name" value="DNA-BINDING TRANSCRIPTIONAL ACTIVATOR DEVR_DOSR"/>
    <property type="match status" value="1"/>
</dbReference>
<dbReference type="AlphaFoldDB" id="A0AAW9QB08"/>
<dbReference type="Gene3D" id="1.25.40.10">
    <property type="entry name" value="Tetratricopeptide repeat domain"/>
    <property type="match status" value="1"/>
</dbReference>
<keyword evidence="2" id="KW-0238">DNA-binding</keyword>
<dbReference type="PROSITE" id="PS50043">
    <property type="entry name" value="HTH_LUXR_2"/>
    <property type="match status" value="1"/>
</dbReference>
<dbReference type="Gene3D" id="1.10.10.10">
    <property type="entry name" value="Winged helix-like DNA-binding domain superfamily/Winged helix DNA-binding domain"/>
    <property type="match status" value="1"/>
</dbReference>
<evidence type="ECO:0000313" key="6">
    <source>
        <dbReference type="EMBL" id="MEF7616261.1"/>
    </source>
</evidence>
<evidence type="ECO:0000256" key="2">
    <source>
        <dbReference type="ARBA" id="ARBA00023125"/>
    </source>
</evidence>
<dbReference type="InterPro" id="IPR016032">
    <property type="entry name" value="Sig_transdc_resp-reg_C-effctor"/>
</dbReference>
<dbReference type="SMART" id="SM00421">
    <property type="entry name" value="HTH_LUXR"/>
    <property type="match status" value="1"/>
</dbReference>
<name>A0AAW9QB08_9BURK</name>
<evidence type="ECO:0000256" key="3">
    <source>
        <dbReference type="ARBA" id="ARBA00023163"/>
    </source>
</evidence>
<dbReference type="CDD" id="cd06170">
    <property type="entry name" value="LuxR_C_like"/>
    <property type="match status" value="1"/>
</dbReference>
<dbReference type="InterPro" id="IPR011990">
    <property type="entry name" value="TPR-like_helical_dom_sf"/>
</dbReference>
<reference evidence="6 7" key="1">
    <citation type="submission" date="2024-02" db="EMBL/GenBank/DDBJ databases">
        <title>Genome sequence of Aquincola sp. MAHUQ-54.</title>
        <authorList>
            <person name="Huq M.A."/>
        </authorList>
    </citation>
    <scope>NUCLEOTIDE SEQUENCE [LARGE SCALE GENOMIC DNA]</scope>
    <source>
        <strain evidence="6 7">MAHUQ-54</strain>
    </source>
</reference>
<dbReference type="RefSeq" id="WP_332291714.1">
    <property type="nucleotide sequence ID" value="NZ_JAZIBG010000038.1"/>
</dbReference>
<sequence>MTFARTKIQPPRLRNGALVERRGLEARLGEALLSHRLVLVCAAAGYGKTAALARQIERLPTGTAHAWIALDEGDDLHRLLGCLAAALEPYDPPWRVAPEALIAQATSTDARQRQTAAAELLNTLDACEVPHGVIVLDDLHRVDDEAVFGFLDLLIRRLGPRWTMAVASRSQPPLTLARLRAAGELVHIGQAELQMDRDEVRALAATTGLDAGEADALHQRTQGWAAGLRLALSAMHERGSVLRRATLDRHAFEFIATEVLDGLPPPLRDFLLQTSVLPELTAARTAAVTGLPLAEAAAMLDDIERRGLFVSVLDAEAPTEDDAPFTLKLHDLFRDALDHRLHRERPQDVAALLERAAATEPDATRRIGLLLRAGRHAEAAQVLLAIGPGELAEGAVASMARLVAQFPAEWAIGSPELQRMRGLVAWARWDFAEMLDAMRQAESAYEARGDVPGQQATQAYQALALNAFGRMHEAGQRLSVLRREALAPDVRIAVLVACSWHALEVGALHRVGPVLDELMDLLQRDSRMASWYHCMPLPRFNGLRGTAVPLQRYADGAQRVAGDTPTPLRASAMVQHGWRRLWQGRLDEAEDAWRRGVADAAWVGNPVNVRQHLQALAAVLHAVRGRRAEALAIARTRIEEIAAHRNAWSHAQLLFQVARVAVLCDDLALLSSCLRRLPDAPQHVPLRGHAARLQGRLDDAIAHWQQALQQEERIDLVGQAAETRLHLAQALAAGGHPVQAAAVLAPVFARVDEEGEPGGVLLAGGPVAALAAVDWQHMLPAARQAALRTWARLLQAAAPGPEPPPQIVLPTAPTVPARAHPPVEEDGEDDGDPEAASVSAHPRLARLSLSPREREVLARIANGDSNKLIARAFDLSPHTVKRHVANLLDKLGVDSRGQAAAWYRGEPRDPRAD</sequence>
<feature type="region of interest" description="Disordered" evidence="4">
    <location>
        <begin position="799"/>
        <end position="845"/>
    </location>
</feature>
<dbReference type="EMBL" id="JAZIBG010000038">
    <property type="protein sequence ID" value="MEF7616261.1"/>
    <property type="molecule type" value="Genomic_DNA"/>
</dbReference>
<dbReference type="SUPFAM" id="SSF46894">
    <property type="entry name" value="C-terminal effector domain of the bipartite response regulators"/>
    <property type="match status" value="1"/>
</dbReference>
<dbReference type="GO" id="GO:0003677">
    <property type="term" value="F:DNA binding"/>
    <property type="evidence" value="ECO:0007669"/>
    <property type="project" value="UniProtKB-KW"/>
</dbReference>
<dbReference type="PRINTS" id="PR00038">
    <property type="entry name" value="HTHLUXR"/>
</dbReference>
<dbReference type="Pfam" id="PF00196">
    <property type="entry name" value="GerE"/>
    <property type="match status" value="1"/>
</dbReference>
<evidence type="ECO:0000256" key="1">
    <source>
        <dbReference type="ARBA" id="ARBA00023015"/>
    </source>
</evidence>
<dbReference type="InterPro" id="IPR000792">
    <property type="entry name" value="Tscrpt_reg_LuxR_C"/>
</dbReference>
<dbReference type="GO" id="GO:0006355">
    <property type="term" value="P:regulation of DNA-templated transcription"/>
    <property type="evidence" value="ECO:0007669"/>
    <property type="project" value="InterPro"/>
</dbReference>
<evidence type="ECO:0000256" key="4">
    <source>
        <dbReference type="SAM" id="MobiDB-lite"/>
    </source>
</evidence>
<dbReference type="PROSITE" id="PS00622">
    <property type="entry name" value="HTH_LUXR_1"/>
    <property type="match status" value="1"/>
</dbReference>
<dbReference type="SUPFAM" id="SSF48452">
    <property type="entry name" value="TPR-like"/>
    <property type="match status" value="1"/>
</dbReference>
<keyword evidence="7" id="KW-1185">Reference proteome</keyword>
<dbReference type="PANTHER" id="PTHR44688">
    <property type="entry name" value="DNA-BINDING TRANSCRIPTIONAL ACTIVATOR DEVR_DOSR"/>
    <property type="match status" value="1"/>
</dbReference>
<dbReference type="InterPro" id="IPR059106">
    <property type="entry name" value="WHD_MalT"/>
</dbReference>
<evidence type="ECO:0000259" key="5">
    <source>
        <dbReference type="PROSITE" id="PS50043"/>
    </source>
</evidence>
<feature type="domain" description="HTH luxR-type" evidence="5">
    <location>
        <begin position="842"/>
        <end position="907"/>
    </location>
</feature>